<dbReference type="SUPFAM" id="SSF48613">
    <property type="entry name" value="Heme oxygenase-like"/>
    <property type="match status" value="1"/>
</dbReference>
<keyword evidence="3" id="KW-0408">Iron</keyword>
<dbReference type="PANTHER" id="PTHR10720">
    <property type="entry name" value="HEME OXYGENASE"/>
    <property type="match status" value="1"/>
</dbReference>
<dbReference type="InterPro" id="IPR016084">
    <property type="entry name" value="Haem_Oase-like_multi-hlx"/>
</dbReference>
<dbReference type="PRINTS" id="PR00088">
    <property type="entry name" value="HAEMOXYGNASE"/>
</dbReference>
<dbReference type="InterPro" id="IPR016053">
    <property type="entry name" value="Haem_Oase-like"/>
</dbReference>
<evidence type="ECO:0000256" key="3">
    <source>
        <dbReference type="ARBA" id="ARBA00023004"/>
    </source>
</evidence>
<dbReference type="InterPro" id="IPR002051">
    <property type="entry name" value="Haem_Oase"/>
</dbReference>
<dbReference type="Gene3D" id="1.20.910.10">
    <property type="entry name" value="Heme oxygenase-like"/>
    <property type="match status" value="1"/>
</dbReference>
<dbReference type="Pfam" id="PF01126">
    <property type="entry name" value="Heme_oxygenase"/>
    <property type="match status" value="1"/>
</dbReference>
<dbReference type="PANTHER" id="PTHR10720:SF0">
    <property type="entry name" value="HEME OXYGENASE"/>
    <property type="match status" value="1"/>
</dbReference>
<evidence type="ECO:0000256" key="2">
    <source>
        <dbReference type="ARBA" id="ARBA00022723"/>
    </source>
</evidence>
<reference evidence="5" key="1">
    <citation type="journal article" date="2019" name="Int. J. Syst. Evol. Microbiol.">
        <title>The Global Catalogue of Microorganisms (GCM) 10K type strain sequencing project: providing services to taxonomists for standard genome sequencing and annotation.</title>
        <authorList>
            <consortium name="The Broad Institute Genomics Platform"/>
            <consortium name="The Broad Institute Genome Sequencing Center for Infectious Disease"/>
            <person name="Wu L."/>
            <person name="Ma J."/>
        </authorList>
    </citation>
    <scope>NUCLEOTIDE SEQUENCE [LARGE SCALE GENOMIC DNA]</scope>
    <source>
        <strain evidence="5">JCM 8201</strain>
    </source>
</reference>
<dbReference type="PIRSF" id="PIRSF000343">
    <property type="entry name" value="Haem_Oase"/>
    <property type="match status" value="1"/>
</dbReference>
<sequence>MTQPPGDPFSTVLRQASIQDHADAEANGYMSDLMGGNLPISAYAALTARLHPVYTALEEAAEEMRDHPVAGGFVFPELSRRPALEADLAELLGPDWAGRIEESPAARAYSSRIREVAFTWAGGFVAHHYVRYMGDLSGGQVIGRSVERAYDLKDGRATSFYRFTGLKVKPFKDAYRLLIDELPFDGEEKARVIDEVKLAYRLNTAIFDELDALEWGEAA</sequence>
<gene>
    <name evidence="4" type="ORF">GCM10010439_61800</name>
</gene>
<dbReference type="RefSeq" id="WP_344455770.1">
    <property type="nucleotide sequence ID" value="NZ_BAAATZ010000030.1"/>
</dbReference>
<keyword evidence="5" id="KW-1185">Reference proteome</keyword>
<accession>A0ABP6H2N7</accession>
<dbReference type="Proteomes" id="UP001501842">
    <property type="component" value="Unassembled WGS sequence"/>
</dbReference>
<name>A0ABP6H2N7_9ACTN</name>
<keyword evidence="1" id="KW-0349">Heme</keyword>
<organism evidence="4 5">
    <name type="scientific">Actinocorallia aurantiaca</name>
    <dbReference type="NCBI Taxonomy" id="46204"/>
    <lineage>
        <taxon>Bacteria</taxon>
        <taxon>Bacillati</taxon>
        <taxon>Actinomycetota</taxon>
        <taxon>Actinomycetes</taxon>
        <taxon>Streptosporangiales</taxon>
        <taxon>Thermomonosporaceae</taxon>
        <taxon>Actinocorallia</taxon>
    </lineage>
</organism>
<evidence type="ECO:0000313" key="5">
    <source>
        <dbReference type="Proteomes" id="UP001501842"/>
    </source>
</evidence>
<evidence type="ECO:0000256" key="1">
    <source>
        <dbReference type="ARBA" id="ARBA00022617"/>
    </source>
</evidence>
<keyword evidence="2" id="KW-0479">Metal-binding</keyword>
<protein>
    <submittedName>
        <fullName evidence="4">Biliverdin-producing heme oxygenase</fullName>
    </submittedName>
</protein>
<evidence type="ECO:0000313" key="4">
    <source>
        <dbReference type="EMBL" id="GAA2735877.1"/>
    </source>
</evidence>
<dbReference type="CDD" id="cd19165">
    <property type="entry name" value="HemeO"/>
    <property type="match status" value="1"/>
</dbReference>
<proteinExistence type="predicted"/>
<dbReference type="EMBL" id="BAAATZ010000030">
    <property type="protein sequence ID" value="GAA2735877.1"/>
    <property type="molecule type" value="Genomic_DNA"/>
</dbReference>
<comment type="caution">
    <text evidence="4">The sequence shown here is derived from an EMBL/GenBank/DDBJ whole genome shotgun (WGS) entry which is preliminary data.</text>
</comment>